<protein>
    <recommendedName>
        <fullName evidence="2">DUF7708 domain-containing protein</fullName>
    </recommendedName>
</protein>
<proteinExistence type="predicted"/>
<dbReference type="InterPro" id="IPR056125">
    <property type="entry name" value="DUF7708"/>
</dbReference>
<evidence type="ECO:0000313" key="3">
    <source>
        <dbReference type="EMBL" id="KAA8635554.1"/>
    </source>
</evidence>
<feature type="domain" description="DUF7708" evidence="2">
    <location>
        <begin position="100"/>
        <end position="222"/>
    </location>
</feature>
<dbReference type="AlphaFoldDB" id="A0A8S8ZXM6"/>
<evidence type="ECO:0000313" key="4">
    <source>
        <dbReference type="Proteomes" id="UP000433876"/>
    </source>
</evidence>
<dbReference type="Pfam" id="PF24809">
    <property type="entry name" value="DUF7708"/>
    <property type="match status" value="1"/>
</dbReference>
<sequence length="617" mass="69995">MQTQAADKILSDQTDIAYRLQIHSRKLINTWKRLSPELFSVEGEEFRTPSEYKLTLDTLRDTILQAEKRREAKKRSWVKERFLNFIDMMDNHKYLLEFIPKGDKYVSLFTGVISSAVKVSLEHRKISETFSMALLSITTELARVKRTEKISNSPQMRLLVVDLYVGFFQMLCGYMDWLQMGTLGRFWASCSGNFYAKNVEILTKQVQESVRQIENEADLVLQSRMKDVHTIVGLVGEGLAQRTIGQGSRYDDEVMSREKLNRIGEMLGSSNVRALDSVEQQVAHEQTERAALKSAHANAIRVPTTAAVVSTPTAEPRPEANHVEQDVVMEIDEEETEEAFMHRSDLEQHIHHLLERYLEDGRTDVARQQKSSLSAILPREVVIHLQTWISEFKSSIRWVVGTPVSPFGSGLSVAALRLCDVSSEIGIPCISFICKQMYNFASPSSTNMKGKRFRLDLQEAGLIALLYSVITQLIYLLPDEPFPINPVLDRSNFEQLDGSMASAPVALRIIRELATYAPPSLIWVIDNLQLTESTTTMPHLREFIAFLREQTSATELSDEGGTQRLSKVCFTTDGNSFVLAEEVGVMERINASRISQRRPGTRLRGGQDVRDLGRRWQ</sequence>
<dbReference type="OMA" id="RDAIEWY"/>
<evidence type="ECO:0000256" key="1">
    <source>
        <dbReference type="SAM" id="MobiDB-lite"/>
    </source>
</evidence>
<comment type="caution">
    <text evidence="3">The sequence shown here is derived from an EMBL/GenBank/DDBJ whole genome shotgun (WGS) entry which is preliminary data.</text>
</comment>
<gene>
    <name evidence="3" type="ORF">SMACR_09200</name>
</gene>
<evidence type="ECO:0000259" key="2">
    <source>
        <dbReference type="Pfam" id="PF24809"/>
    </source>
</evidence>
<feature type="compositionally biased region" description="Basic and acidic residues" evidence="1">
    <location>
        <begin position="605"/>
        <end position="617"/>
    </location>
</feature>
<dbReference type="VEuPathDB" id="FungiDB:SMAC_09200"/>
<organism evidence="3 4">
    <name type="scientific">Sordaria macrospora</name>
    <dbReference type="NCBI Taxonomy" id="5147"/>
    <lineage>
        <taxon>Eukaryota</taxon>
        <taxon>Fungi</taxon>
        <taxon>Dikarya</taxon>
        <taxon>Ascomycota</taxon>
        <taxon>Pezizomycotina</taxon>
        <taxon>Sordariomycetes</taxon>
        <taxon>Sordariomycetidae</taxon>
        <taxon>Sordariales</taxon>
        <taxon>Sordariaceae</taxon>
        <taxon>Sordaria</taxon>
    </lineage>
</organism>
<name>A0A8S8ZXM6_SORMA</name>
<reference evidence="3 4" key="1">
    <citation type="submission" date="2017-07" db="EMBL/GenBank/DDBJ databases">
        <title>Genome sequence of the Sordaria macrospora wild type strain R19027.</title>
        <authorList>
            <person name="Nowrousian M."/>
            <person name="Teichert I."/>
            <person name="Kueck U."/>
        </authorList>
    </citation>
    <scope>NUCLEOTIDE SEQUENCE [LARGE SCALE GENOMIC DNA]</scope>
    <source>
        <strain evidence="3 4">R19027</strain>
        <tissue evidence="3">Mycelium</tissue>
    </source>
</reference>
<accession>A0A8S8ZXM6</accession>
<dbReference type="EMBL" id="NMPR01000011">
    <property type="protein sequence ID" value="KAA8635554.1"/>
    <property type="molecule type" value="Genomic_DNA"/>
</dbReference>
<feature type="region of interest" description="Disordered" evidence="1">
    <location>
        <begin position="596"/>
        <end position="617"/>
    </location>
</feature>
<dbReference type="Proteomes" id="UP000433876">
    <property type="component" value="Unassembled WGS sequence"/>
</dbReference>